<organism evidence="1 2">
    <name type="scientific">Streptomyces typhae</name>
    <dbReference type="NCBI Taxonomy" id="2681492"/>
    <lineage>
        <taxon>Bacteria</taxon>
        <taxon>Bacillati</taxon>
        <taxon>Actinomycetota</taxon>
        <taxon>Actinomycetes</taxon>
        <taxon>Kitasatosporales</taxon>
        <taxon>Streptomycetaceae</taxon>
        <taxon>Streptomyces</taxon>
    </lineage>
</organism>
<comment type="caution">
    <text evidence="1">The sequence shown here is derived from an EMBL/GenBank/DDBJ whole genome shotgun (WGS) entry which is preliminary data.</text>
</comment>
<reference evidence="1 2" key="1">
    <citation type="submission" date="2019-11" db="EMBL/GenBank/DDBJ databases">
        <title>Streptomyces typhae sp. nov., a novel endophytic actinomycete isolated from the root of cattail pollen (Typha angustifolia L.).</title>
        <authorList>
            <person name="Peng C."/>
        </authorList>
    </citation>
    <scope>NUCLEOTIDE SEQUENCE [LARGE SCALE GENOMIC DNA]</scope>
    <source>
        <strain evidence="2">p1417</strain>
    </source>
</reference>
<dbReference type="RefSeq" id="WP_157164429.1">
    <property type="nucleotide sequence ID" value="NZ_WPNZ01000002.1"/>
</dbReference>
<dbReference type="Proteomes" id="UP000483802">
    <property type="component" value="Unassembled WGS sequence"/>
</dbReference>
<sequence>MTDYAALSEALLAAADAMHRDMTLDADRALRHAIYGEPDAAPEEDTDAAALHLEALTAIAELCTVQPEQVAGLPHGRAQIAARIASSRAAVQAHRD</sequence>
<accession>A0A6L6WRG3</accession>
<proteinExistence type="predicted"/>
<protein>
    <submittedName>
        <fullName evidence="1">Uncharacterized protein</fullName>
    </submittedName>
</protein>
<dbReference type="EMBL" id="WPNZ01000002">
    <property type="protein sequence ID" value="MVO84169.1"/>
    <property type="molecule type" value="Genomic_DNA"/>
</dbReference>
<dbReference type="AlphaFoldDB" id="A0A6L6WRG3"/>
<evidence type="ECO:0000313" key="1">
    <source>
        <dbReference type="EMBL" id="MVO84169.1"/>
    </source>
</evidence>
<evidence type="ECO:0000313" key="2">
    <source>
        <dbReference type="Proteomes" id="UP000483802"/>
    </source>
</evidence>
<keyword evidence="2" id="KW-1185">Reference proteome</keyword>
<name>A0A6L6WRG3_9ACTN</name>
<gene>
    <name evidence="1" type="ORF">GPA10_05130</name>
</gene>